<evidence type="ECO:0000313" key="2">
    <source>
        <dbReference type="EMBL" id="MFC7393643.1"/>
    </source>
</evidence>
<proteinExistence type="predicted"/>
<name>A0ABW2PW83_9BACL</name>
<evidence type="ECO:0000313" key="3">
    <source>
        <dbReference type="Proteomes" id="UP001596505"/>
    </source>
</evidence>
<accession>A0ABW2PW83</accession>
<comment type="caution">
    <text evidence="2">The sequence shown here is derived from an EMBL/GenBank/DDBJ whole genome shotgun (WGS) entry which is preliminary data.</text>
</comment>
<keyword evidence="3" id="KW-1185">Reference proteome</keyword>
<gene>
    <name evidence="2" type="ORF">ACFQRG_11825</name>
</gene>
<keyword evidence="1" id="KW-0472">Membrane</keyword>
<evidence type="ECO:0000256" key="1">
    <source>
        <dbReference type="SAM" id="Phobius"/>
    </source>
</evidence>
<dbReference type="Proteomes" id="UP001596505">
    <property type="component" value="Unassembled WGS sequence"/>
</dbReference>
<reference evidence="3" key="1">
    <citation type="journal article" date="2019" name="Int. J. Syst. Evol. Microbiol.">
        <title>The Global Catalogue of Microorganisms (GCM) 10K type strain sequencing project: providing services to taxonomists for standard genome sequencing and annotation.</title>
        <authorList>
            <consortium name="The Broad Institute Genomics Platform"/>
            <consortium name="The Broad Institute Genome Sequencing Center for Infectious Disease"/>
            <person name="Wu L."/>
            <person name="Ma J."/>
        </authorList>
    </citation>
    <scope>NUCLEOTIDE SEQUENCE [LARGE SCALE GENOMIC DNA]</scope>
    <source>
        <strain evidence="3">CGMCC 1.16305</strain>
    </source>
</reference>
<keyword evidence="1" id="KW-1133">Transmembrane helix</keyword>
<dbReference type="RefSeq" id="WP_380966347.1">
    <property type="nucleotide sequence ID" value="NZ_JBHTCO010000014.1"/>
</dbReference>
<protein>
    <submittedName>
        <fullName evidence="2">DUF2953 domain-containing protein</fullName>
    </submittedName>
</protein>
<sequence length="214" mass="24811">MLMTVMVIIFSFILLLIILWFFAFISVDFKGFINECNIDAEITVKLWGLTILKKTLDDIDLNYSPFKMTLKNDNGHEQASINKEEFKSSFSKILSGFKILGDLNRRYHILKWFKVKNLSWKTKIGLDDASVTGISVGVIWMIKIQLLKLADDWLVLKKNPDIDVSPIYQSFAAESKFSCMISFRLGKAIITGYRIAKYWKRRHHPACQNIQYKA</sequence>
<keyword evidence="1" id="KW-0812">Transmembrane</keyword>
<organism evidence="2 3">
    <name type="scientific">Scopulibacillus cellulosilyticus</name>
    <dbReference type="NCBI Taxonomy" id="2665665"/>
    <lineage>
        <taxon>Bacteria</taxon>
        <taxon>Bacillati</taxon>
        <taxon>Bacillota</taxon>
        <taxon>Bacilli</taxon>
        <taxon>Bacillales</taxon>
        <taxon>Sporolactobacillaceae</taxon>
        <taxon>Scopulibacillus</taxon>
    </lineage>
</organism>
<dbReference type="InterPro" id="IPR021338">
    <property type="entry name" value="DUF2953"/>
</dbReference>
<dbReference type="EMBL" id="JBHTCO010000014">
    <property type="protein sequence ID" value="MFC7393643.1"/>
    <property type="molecule type" value="Genomic_DNA"/>
</dbReference>
<feature type="transmembrane region" description="Helical" evidence="1">
    <location>
        <begin position="6"/>
        <end position="25"/>
    </location>
</feature>
<dbReference type="Pfam" id="PF11167">
    <property type="entry name" value="DUF2953"/>
    <property type="match status" value="1"/>
</dbReference>